<evidence type="ECO:0008006" key="3">
    <source>
        <dbReference type="Google" id="ProtNLM"/>
    </source>
</evidence>
<name>A0ABP3TQI6_9FLAO</name>
<accession>A0ABP3TQI6</accession>
<gene>
    <name evidence="1" type="ORF">GCM10009430_10960</name>
</gene>
<dbReference type="RefSeq" id="WP_343911260.1">
    <property type="nucleotide sequence ID" value="NZ_BAAAGE010000001.1"/>
</dbReference>
<evidence type="ECO:0000313" key="2">
    <source>
        <dbReference type="Proteomes" id="UP001501758"/>
    </source>
</evidence>
<comment type="caution">
    <text evidence="1">The sequence shown here is derived from an EMBL/GenBank/DDBJ whole genome shotgun (WGS) entry which is preliminary data.</text>
</comment>
<reference evidence="2" key="1">
    <citation type="journal article" date="2019" name="Int. J. Syst. Evol. Microbiol.">
        <title>The Global Catalogue of Microorganisms (GCM) 10K type strain sequencing project: providing services to taxonomists for standard genome sequencing and annotation.</title>
        <authorList>
            <consortium name="The Broad Institute Genomics Platform"/>
            <consortium name="The Broad Institute Genome Sequencing Center for Infectious Disease"/>
            <person name="Wu L."/>
            <person name="Ma J."/>
        </authorList>
    </citation>
    <scope>NUCLEOTIDE SEQUENCE [LARGE SCALE GENOMIC DNA]</scope>
    <source>
        <strain evidence="2">JCM 15974</strain>
    </source>
</reference>
<dbReference type="NCBIfam" id="NF038153">
    <property type="entry name" value="lant_leader_L1a"/>
    <property type="match status" value="1"/>
</dbReference>
<organism evidence="1 2">
    <name type="scientific">Aquimarina litoralis</name>
    <dbReference type="NCBI Taxonomy" id="584605"/>
    <lineage>
        <taxon>Bacteria</taxon>
        <taxon>Pseudomonadati</taxon>
        <taxon>Bacteroidota</taxon>
        <taxon>Flavobacteriia</taxon>
        <taxon>Flavobacteriales</taxon>
        <taxon>Flavobacteriaceae</taxon>
        <taxon>Aquimarina</taxon>
    </lineage>
</organism>
<dbReference type="Proteomes" id="UP001501758">
    <property type="component" value="Unassembled WGS sequence"/>
</dbReference>
<protein>
    <recommendedName>
        <fullName evidence="3">Natural product</fullName>
    </recommendedName>
</protein>
<dbReference type="EMBL" id="BAAAGE010000001">
    <property type="protein sequence ID" value="GAA0715910.1"/>
    <property type="molecule type" value="Genomic_DNA"/>
</dbReference>
<keyword evidence="2" id="KW-1185">Reference proteome</keyword>
<evidence type="ECO:0000313" key="1">
    <source>
        <dbReference type="EMBL" id="GAA0715910.1"/>
    </source>
</evidence>
<dbReference type="InterPro" id="IPR058238">
    <property type="entry name" value="Lant_leader_dom"/>
</dbReference>
<sequence>MKNKKGKKLSLHKIKVAKLEKRNFYDVKGGNTLTLHNDATLLPDGCNSEENCPTDWTYDCSGSNGCKSRIRICGVWD</sequence>
<proteinExistence type="predicted"/>